<comment type="subcellular location">
    <subcellularLocation>
        <location evidence="1">Cell membrane</location>
    </subcellularLocation>
</comment>
<accession>H5SCR1</accession>
<organism evidence="6">
    <name type="scientific">uncultured Planctomycetota bacterium</name>
    <dbReference type="NCBI Taxonomy" id="120965"/>
    <lineage>
        <taxon>Bacteria</taxon>
        <taxon>Pseudomonadati</taxon>
        <taxon>Planctomycetota</taxon>
        <taxon>environmental samples</taxon>
    </lineage>
</organism>
<evidence type="ECO:0000256" key="1">
    <source>
        <dbReference type="ARBA" id="ARBA00004236"/>
    </source>
</evidence>
<gene>
    <name evidence="6" type="ORF">HGMM_F11F07C19</name>
</gene>
<name>H5SCR1_9BACT</name>
<dbReference type="GO" id="GO:0016020">
    <property type="term" value="C:membrane"/>
    <property type="evidence" value="ECO:0007669"/>
    <property type="project" value="InterPro"/>
</dbReference>
<reference evidence="6" key="1">
    <citation type="journal article" date="2005" name="Environ. Microbiol.">
        <title>Genetic and functional properties of uncultivated thermophilic crenarchaeotes from a subsurface gold mine as revealed by analysis of genome fragments.</title>
        <authorList>
            <person name="Nunoura T."/>
            <person name="Hirayama H."/>
            <person name="Takami H."/>
            <person name="Oida H."/>
            <person name="Nishi S."/>
            <person name="Shimamura S."/>
            <person name="Suzuki Y."/>
            <person name="Inagaki F."/>
            <person name="Takai K."/>
            <person name="Nealson K.H."/>
            <person name="Horikoshi K."/>
        </authorList>
    </citation>
    <scope>NUCLEOTIDE SEQUENCE</scope>
</reference>
<dbReference type="EMBL" id="AP011672">
    <property type="protein sequence ID" value="BAL53947.1"/>
    <property type="molecule type" value="Genomic_DNA"/>
</dbReference>
<keyword evidence="4" id="KW-1133">Transmembrane helix</keyword>
<dbReference type="AlphaFoldDB" id="H5SCR1"/>
<evidence type="ECO:0000256" key="3">
    <source>
        <dbReference type="ARBA" id="ARBA00022692"/>
    </source>
</evidence>
<evidence type="ECO:0000313" key="6">
    <source>
        <dbReference type="EMBL" id="BAL53947.1"/>
    </source>
</evidence>
<dbReference type="Pfam" id="PF04347">
    <property type="entry name" value="FliO"/>
    <property type="match status" value="1"/>
</dbReference>
<keyword evidence="5" id="KW-0472">Membrane</keyword>
<evidence type="ECO:0000256" key="4">
    <source>
        <dbReference type="ARBA" id="ARBA00022989"/>
    </source>
</evidence>
<reference evidence="6" key="2">
    <citation type="journal article" date="2012" name="PLoS ONE">
        <title>A Deeply Branching Thermophilic Bacterium with an Ancient Acetyl-CoA Pathway Dominates a Subsurface Ecosystem.</title>
        <authorList>
            <person name="Takami H."/>
            <person name="Noguchi H."/>
            <person name="Takaki Y."/>
            <person name="Uchiyama I."/>
            <person name="Toyoda A."/>
            <person name="Nishi S."/>
            <person name="Chee G.-J."/>
            <person name="Arai W."/>
            <person name="Nunoura T."/>
            <person name="Itoh T."/>
            <person name="Hattori M."/>
            <person name="Takai K."/>
        </authorList>
    </citation>
    <scope>NUCLEOTIDE SEQUENCE</scope>
</reference>
<evidence type="ECO:0000256" key="2">
    <source>
        <dbReference type="ARBA" id="ARBA00022475"/>
    </source>
</evidence>
<proteinExistence type="predicted"/>
<sequence>MSRLAWATAAVLGLVVVCVWWIRRASAKPGAPQPAVVPLQIAGELALGGRCRLLLVRVGQEQVLLGLDPRGISAFVALPPRFSELLESPDPDATPARRRHGAMLAAMVGEGEERHGL</sequence>
<dbReference type="InterPro" id="IPR022781">
    <property type="entry name" value="Flagellar_biosynth_FliO"/>
</dbReference>
<keyword evidence="3" id="KW-0812">Transmembrane</keyword>
<evidence type="ECO:0000256" key="5">
    <source>
        <dbReference type="ARBA" id="ARBA00023136"/>
    </source>
</evidence>
<evidence type="ECO:0008006" key="7">
    <source>
        <dbReference type="Google" id="ProtNLM"/>
    </source>
</evidence>
<keyword evidence="2" id="KW-1003">Cell membrane</keyword>
<dbReference type="GO" id="GO:0044781">
    <property type="term" value="P:bacterial-type flagellum organization"/>
    <property type="evidence" value="ECO:0007669"/>
    <property type="project" value="InterPro"/>
</dbReference>
<protein>
    <recommendedName>
        <fullName evidence="7">Flagellar protein</fullName>
    </recommendedName>
</protein>